<evidence type="ECO:0000313" key="1">
    <source>
        <dbReference type="EMBL" id="ANH09519.1"/>
    </source>
</evidence>
<proteinExistence type="predicted"/>
<protein>
    <submittedName>
        <fullName evidence="1">Ribosomal protein L20</fullName>
    </submittedName>
</protein>
<reference evidence="1" key="1">
    <citation type="submission" date="2015-11" db="EMBL/GenBank/DDBJ databases">
        <authorList>
            <person name="Zhang Y."/>
            <person name="Guo Z."/>
        </authorList>
    </citation>
    <scope>NUCLEOTIDE SEQUENCE</scope>
</reference>
<gene>
    <name evidence="1" type="primary">rpl20</name>
</gene>
<geneLocation type="mitochondrion" evidence="1"/>
<keyword evidence="1" id="KW-0687">Ribonucleoprotein</keyword>
<organism evidence="1">
    <name type="scientific">Gastroclonium compressum</name>
    <name type="common">Red alga</name>
    <name type="synonym">Coeloseira compressa</name>
    <dbReference type="NCBI Taxonomy" id="1852973"/>
    <lineage>
        <taxon>Eukaryota</taxon>
        <taxon>Rhodophyta</taxon>
        <taxon>Florideophyceae</taxon>
        <taxon>Rhodymeniophycidae</taxon>
        <taxon>Rhodymeniales</taxon>
        <taxon>Champiaceae</taxon>
        <taxon>Coeloseira</taxon>
    </lineage>
</organism>
<sequence length="64" mass="8231">MSLYFFKKLQSKKTLNIFSNHKLLYYFLKQENIFLNKHLLYYIYLKEQGCFFIYLYWFKIFYNK</sequence>
<keyword evidence="1" id="KW-0496">Mitochondrion</keyword>
<dbReference type="AlphaFoldDB" id="A0A173FZS3"/>
<accession>A0A173FZS3</accession>
<dbReference type="EMBL" id="KU053956">
    <property type="protein sequence ID" value="ANH09519.1"/>
    <property type="molecule type" value="Genomic_DNA"/>
</dbReference>
<keyword evidence="1" id="KW-0689">Ribosomal protein</keyword>
<dbReference type="GO" id="GO:0005840">
    <property type="term" value="C:ribosome"/>
    <property type="evidence" value="ECO:0007669"/>
    <property type="project" value="UniProtKB-KW"/>
</dbReference>
<name>A0A173FZS3_GASCM</name>
<reference evidence="1" key="2">
    <citation type="submission" date="2016-06" db="EMBL/GenBank/DDBJ databases">
        <title>Genomic and phylogenetic analysis of Gastroclonium compressum supports its reinstatement to Coeloseira (Champiaceae, Rhodophyta).</title>
        <authorList>
            <person name="Kilpatrick Z."/>
            <person name="Hughey J.R."/>
        </authorList>
    </citation>
    <scope>NUCLEOTIDE SEQUENCE</scope>
</reference>